<dbReference type="AlphaFoldDB" id="A0A562M9M1"/>
<proteinExistence type="predicted"/>
<accession>A0A562M9M1</accession>
<evidence type="ECO:0000313" key="3">
    <source>
        <dbReference type="Proteomes" id="UP000317122"/>
    </source>
</evidence>
<feature type="region of interest" description="Disordered" evidence="1">
    <location>
        <begin position="1"/>
        <end position="48"/>
    </location>
</feature>
<dbReference type="RefSeq" id="WP_145723540.1">
    <property type="nucleotide sequence ID" value="NZ_BSPF01000082.1"/>
</dbReference>
<protein>
    <submittedName>
        <fullName evidence="2">Uncharacterized protein</fullName>
    </submittedName>
</protein>
<organism evidence="2 3">
    <name type="scientific">Mesorhizobium tianshanense</name>
    <dbReference type="NCBI Taxonomy" id="39844"/>
    <lineage>
        <taxon>Bacteria</taxon>
        <taxon>Pseudomonadati</taxon>
        <taxon>Pseudomonadota</taxon>
        <taxon>Alphaproteobacteria</taxon>
        <taxon>Hyphomicrobiales</taxon>
        <taxon>Phyllobacteriaceae</taxon>
        <taxon>Mesorhizobium</taxon>
    </lineage>
</organism>
<gene>
    <name evidence="2" type="ORF">IQ26_07692</name>
</gene>
<sequence>MSGIVRNEVNESNVAFTEEARRNAEAAEQRLHDAAEAEAAKEAAGVTFATDEERQRFIRAKADERMDRYDERRAALPRGTSASADLQREGLAQLSAARLSPDDTFRSGDARERNDGRLSLHVHGGHWPWRKKSGDVFRSNM</sequence>
<feature type="compositionally biased region" description="Basic and acidic residues" evidence="1">
    <location>
        <begin position="18"/>
        <end position="41"/>
    </location>
</feature>
<feature type="region of interest" description="Disordered" evidence="1">
    <location>
        <begin position="94"/>
        <end position="113"/>
    </location>
</feature>
<feature type="compositionally biased region" description="Basic and acidic residues" evidence="1">
    <location>
        <begin position="100"/>
        <end position="113"/>
    </location>
</feature>
<evidence type="ECO:0000313" key="2">
    <source>
        <dbReference type="EMBL" id="TWI16518.1"/>
    </source>
</evidence>
<reference evidence="2 3" key="1">
    <citation type="journal article" date="2015" name="Stand. Genomic Sci.">
        <title>Genomic Encyclopedia of Bacterial and Archaeal Type Strains, Phase III: the genomes of soil and plant-associated and newly described type strains.</title>
        <authorList>
            <person name="Whitman W.B."/>
            <person name="Woyke T."/>
            <person name="Klenk H.P."/>
            <person name="Zhou Y."/>
            <person name="Lilburn T.G."/>
            <person name="Beck B.J."/>
            <person name="De Vos P."/>
            <person name="Vandamme P."/>
            <person name="Eisen J.A."/>
            <person name="Garrity G."/>
            <person name="Hugenholtz P."/>
            <person name="Kyrpides N.C."/>
        </authorList>
    </citation>
    <scope>NUCLEOTIDE SEQUENCE [LARGE SCALE GENOMIC DNA]</scope>
    <source>
        <strain evidence="2 3">CGMCC 1.2546</strain>
    </source>
</reference>
<comment type="caution">
    <text evidence="2">The sequence shown here is derived from an EMBL/GenBank/DDBJ whole genome shotgun (WGS) entry which is preliminary data.</text>
</comment>
<name>A0A562M9M1_9HYPH</name>
<dbReference type="EMBL" id="VLKT01000126">
    <property type="protein sequence ID" value="TWI16518.1"/>
    <property type="molecule type" value="Genomic_DNA"/>
</dbReference>
<evidence type="ECO:0000256" key="1">
    <source>
        <dbReference type="SAM" id="MobiDB-lite"/>
    </source>
</evidence>
<keyword evidence="3" id="KW-1185">Reference proteome</keyword>
<dbReference type="Proteomes" id="UP000317122">
    <property type="component" value="Unassembled WGS sequence"/>
</dbReference>